<dbReference type="AlphaFoldDB" id="A0AAV1ZHV4"/>
<dbReference type="GO" id="GO:0003676">
    <property type="term" value="F:nucleic acid binding"/>
    <property type="evidence" value="ECO:0007669"/>
    <property type="project" value="InterPro"/>
</dbReference>
<name>A0AAV1ZHV4_9ARAC</name>
<dbReference type="GO" id="GO:0008270">
    <property type="term" value="F:zinc ion binding"/>
    <property type="evidence" value="ECO:0007669"/>
    <property type="project" value="UniProtKB-KW"/>
</dbReference>
<comment type="caution">
    <text evidence="5">The sequence shown here is derived from an EMBL/GenBank/DDBJ whole genome shotgun (WGS) entry which is preliminary data.</text>
</comment>
<dbReference type="InterPro" id="IPR036875">
    <property type="entry name" value="Znf_CCHC_sf"/>
</dbReference>
<dbReference type="GO" id="GO:0004190">
    <property type="term" value="F:aspartic-type endopeptidase activity"/>
    <property type="evidence" value="ECO:0007669"/>
    <property type="project" value="InterPro"/>
</dbReference>
<keyword evidence="2" id="KW-0479">Metal-binding</keyword>
<organism evidence="5 6">
    <name type="scientific">Larinioides sclopetarius</name>
    <dbReference type="NCBI Taxonomy" id="280406"/>
    <lineage>
        <taxon>Eukaryota</taxon>
        <taxon>Metazoa</taxon>
        <taxon>Ecdysozoa</taxon>
        <taxon>Arthropoda</taxon>
        <taxon>Chelicerata</taxon>
        <taxon>Arachnida</taxon>
        <taxon>Araneae</taxon>
        <taxon>Araneomorphae</taxon>
        <taxon>Entelegynae</taxon>
        <taxon>Araneoidea</taxon>
        <taxon>Araneidae</taxon>
        <taxon>Larinioides</taxon>
    </lineage>
</organism>
<sequence length="735" mass="83746">MKTLNDIKEISIALKNCRVEKIRILHKFIFDSDGDRLNRKRIRNFPGFGFETGSDEFKKKLQISNDTFSLNELITVCNILNIPFDGDKPEVVKRILSLLCDLEKLAENADAGVISESDEELTSSAKNDFGKEKKNKNDSSMQCESINKNDFSVQCNINKIYDIQSDNDYRSNLNRGFTINNVGINYSDVESTISKFNAESHENIVNWIDHFENISELFSLSDLQKFVFAKRSLGGTAALFVRTEPELNSWQKLKQALIHEFSFEINSANLHELLSKRKIRDSESALEYFLKMKELCCSGKIEDAALMHYVIKGINDRQENKTILYGCKDLFEFKEKLKVYEVIKSDYAKNKIAFDRTKTKYDLNHRFNTFDRVKPKLEHGDRFISKNENANKVKFNGGPERLKYNDFESRKSKVCFNCGDPSHISRFCIHKDKGFKCFGCGAFGHKASECSGANPKPEVATLEVKFKPILSNKVTIENLSVKSLIDTGSQVTLLRKSAFDKLNVMKLSPLNSTLSGFGKCEVKPLCYFKGNIQIDDFECNADICVVQNHAMSFDVIVGLNVLMQGETLINENGIMIKDKLPCVEEINTLSVLPIEVTPNVNELNIEPDVLVIFKDKCRLEDQPNPGGPSCGARTMTNLVPSCLYFPAMPTSAAYGLYQKEEEDLSSDALIRSESWMGQERNHLLLQIFWIYLTQWEDIPAAYKALWLIWNSIPHPYISSREIKKAYALGYSVPRR</sequence>
<dbReference type="SMART" id="SM00343">
    <property type="entry name" value="ZnF_C2HC"/>
    <property type="match status" value="2"/>
</dbReference>
<dbReference type="Gene3D" id="4.10.60.10">
    <property type="entry name" value="Zinc finger, CCHC-type"/>
    <property type="match status" value="1"/>
</dbReference>
<accession>A0AAV1ZHV4</accession>
<proteinExistence type="predicted"/>
<dbReference type="SUPFAM" id="SSF57756">
    <property type="entry name" value="Retrovirus zinc finger-like domains"/>
    <property type="match status" value="1"/>
</dbReference>
<protein>
    <recommendedName>
        <fullName evidence="7">CCHC-type domain-containing protein</fullName>
    </recommendedName>
</protein>
<evidence type="ECO:0000313" key="6">
    <source>
        <dbReference type="Proteomes" id="UP001497382"/>
    </source>
</evidence>
<keyword evidence="1" id="KW-0378">Hydrolase</keyword>
<reference evidence="5 6" key="1">
    <citation type="submission" date="2024-04" db="EMBL/GenBank/DDBJ databases">
        <authorList>
            <person name="Rising A."/>
            <person name="Reimegard J."/>
            <person name="Sonavane S."/>
            <person name="Akerstrom W."/>
            <person name="Nylinder S."/>
            <person name="Hedman E."/>
            <person name="Kallberg Y."/>
        </authorList>
    </citation>
    <scope>NUCLEOTIDE SEQUENCE [LARGE SCALE GENOMIC DNA]</scope>
</reference>
<evidence type="ECO:0000313" key="5">
    <source>
        <dbReference type="EMBL" id="CAL1271215.1"/>
    </source>
</evidence>
<evidence type="ECO:0000256" key="2">
    <source>
        <dbReference type="PROSITE-ProRule" id="PRU00047"/>
    </source>
</evidence>
<feature type="domain" description="CCHC-type" evidence="3">
    <location>
        <begin position="415"/>
        <end position="428"/>
    </location>
</feature>
<keyword evidence="2" id="KW-0862">Zinc</keyword>
<dbReference type="CDD" id="cd00303">
    <property type="entry name" value="retropepsin_like"/>
    <property type="match status" value="1"/>
</dbReference>
<dbReference type="SUPFAM" id="SSF50630">
    <property type="entry name" value="Acid proteases"/>
    <property type="match status" value="1"/>
</dbReference>
<dbReference type="Proteomes" id="UP001497382">
    <property type="component" value="Unassembled WGS sequence"/>
</dbReference>
<feature type="domain" description="CCHC-type" evidence="3">
    <location>
        <begin position="436"/>
        <end position="450"/>
    </location>
</feature>
<dbReference type="GO" id="GO:0006508">
    <property type="term" value="P:proteolysis"/>
    <property type="evidence" value="ECO:0007669"/>
    <property type="project" value="InterPro"/>
</dbReference>
<feature type="domain" description="Peptidase A2" evidence="4">
    <location>
        <begin position="481"/>
        <end position="518"/>
    </location>
</feature>
<evidence type="ECO:0000256" key="1">
    <source>
        <dbReference type="ARBA" id="ARBA00022801"/>
    </source>
</evidence>
<dbReference type="Gene3D" id="2.40.70.10">
    <property type="entry name" value="Acid Proteases"/>
    <property type="match status" value="1"/>
</dbReference>
<gene>
    <name evidence="5" type="ORF">LARSCL_LOCUS5700</name>
</gene>
<dbReference type="PROSITE" id="PS50158">
    <property type="entry name" value="ZF_CCHC"/>
    <property type="match status" value="2"/>
</dbReference>
<dbReference type="InterPro" id="IPR001995">
    <property type="entry name" value="Peptidase_A2_cat"/>
</dbReference>
<dbReference type="InterPro" id="IPR021109">
    <property type="entry name" value="Peptidase_aspartic_dom_sf"/>
</dbReference>
<keyword evidence="2" id="KW-0863">Zinc-finger</keyword>
<evidence type="ECO:0000259" key="3">
    <source>
        <dbReference type="PROSITE" id="PS50158"/>
    </source>
</evidence>
<dbReference type="InterPro" id="IPR001878">
    <property type="entry name" value="Znf_CCHC"/>
</dbReference>
<keyword evidence="6" id="KW-1185">Reference proteome</keyword>
<dbReference type="EMBL" id="CAXIEN010000053">
    <property type="protein sequence ID" value="CAL1271215.1"/>
    <property type="molecule type" value="Genomic_DNA"/>
</dbReference>
<evidence type="ECO:0008006" key="7">
    <source>
        <dbReference type="Google" id="ProtNLM"/>
    </source>
</evidence>
<dbReference type="PROSITE" id="PS50175">
    <property type="entry name" value="ASP_PROT_RETROV"/>
    <property type="match status" value="1"/>
</dbReference>
<evidence type="ECO:0000259" key="4">
    <source>
        <dbReference type="PROSITE" id="PS50175"/>
    </source>
</evidence>